<feature type="domain" description="WYL" evidence="1">
    <location>
        <begin position="157"/>
        <end position="222"/>
    </location>
</feature>
<dbReference type="AlphaFoldDB" id="A0A840DFP5"/>
<protein>
    <submittedName>
        <fullName evidence="2">Putative DNA-binding transcriptional regulator YafY</fullName>
    </submittedName>
</protein>
<keyword evidence="3" id="KW-1185">Reference proteome</keyword>
<feature type="domain" description="WYL" evidence="1">
    <location>
        <begin position="525"/>
        <end position="586"/>
    </location>
</feature>
<dbReference type="Pfam" id="PF13280">
    <property type="entry name" value="WYL"/>
    <property type="match status" value="2"/>
</dbReference>
<proteinExistence type="predicted"/>
<dbReference type="InterPro" id="IPR051534">
    <property type="entry name" value="CBASS_pafABC_assoc_protein"/>
</dbReference>
<dbReference type="PROSITE" id="PS52050">
    <property type="entry name" value="WYL"/>
    <property type="match status" value="1"/>
</dbReference>
<dbReference type="PANTHER" id="PTHR34580:SF1">
    <property type="entry name" value="PROTEIN PAFC"/>
    <property type="match status" value="1"/>
</dbReference>
<dbReference type="PANTHER" id="PTHR34580">
    <property type="match status" value="1"/>
</dbReference>
<evidence type="ECO:0000313" key="2">
    <source>
        <dbReference type="EMBL" id="MBB4071884.1"/>
    </source>
</evidence>
<keyword evidence="2" id="KW-0238">DNA-binding</keyword>
<organism evidence="2 3">
    <name type="scientific">Canibacter oris</name>
    <dbReference type="NCBI Taxonomy" id="1365628"/>
    <lineage>
        <taxon>Bacteria</taxon>
        <taxon>Bacillati</taxon>
        <taxon>Actinomycetota</taxon>
        <taxon>Actinomycetes</taxon>
        <taxon>Micrococcales</taxon>
        <taxon>Microbacteriaceae</taxon>
        <taxon>Canibacter</taxon>
    </lineage>
</organism>
<sequence length="736" mass="79870">MVSEHHGASKAKYQAAPTRLSELLLTLAHHPTGLSKQQLLELVPSYHEQLAGSSVTSVQRVLNRDIAALRSVGYAIVSQRVSGANHAVYVLLQATQPDFNFTALEKLLLRTALKHWHSLQRGGDYFELLLKLAPHLYNPDNPFAQLTVDNAAEMLLVANLSAAITAQQQVRFNYALPGRVPHLRTVSPLQLHRTQERWHLLAFEERTNTIRTFLLSRITEVTLLTDPAVTVHADEISAKVQELQRVVGATSAELSFTTLTPAVQRLLRLYNTCLRTATAPNNYTLNYGDTAVLTEQLVALDTPVVIHMPQQLRQSYHALLATIAAQHETAASRNFVLPPQTAAVPPQTGSRLAIETRCLLHTTLLQLLQETGDFLLLPVTELLGLSSETVLTALTQLNRLFTVTGLPHHVDAPRLRFEFAPAATDTSKATAATATDTAQAEDSGWVIMEGAATLPLPAFTAQDYSLLRRCIAALIPQLPQQLVAALQELEERLEQLPLANSNDVTPQTVSSDRLATAPSVAAELLAAHISAKNVACFGYIDAAGKRTSRTVVPLRLELSDSGWRLHGLCLTSMARKNFLVARMSQLSIGPRADFVAAHNLDAGHITEILKGTVPGSTAARTTVTALVCIAETAKIKLHSFNPLYLATPAQPLHAAIIEADAAVTTAAADAAWHYAKIKLWDPANIVKVVQAAPGTVEVLEPPELRQLVADWAAHTRQAATTTSQTVSTQPTVAALR</sequence>
<accession>A0A840DFP5</accession>
<dbReference type="RefSeq" id="WP_183304843.1">
    <property type="nucleotide sequence ID" value="NZ_JACIFD010000011.1"/>
</dbReference>
<dbReference type="InterPro" id="IPR026881">
    <property type="entry name" value="WYL_dom"/>
</dbReference>
<reference evidence="2" key="1">
    <citation type="submission" date="2020-08" db="EMBL/GenBank/DDBJ databases">
        <title>Sequencing the genomes of 1000 actinobacteria strains.</title>
        <authorList>
            <person name="Klenk H.-P."/>
        </authorList>
    </citation>
    <scope>NUCLEOTIDE SEQUENCE [LARGE SCALE GENOMIC DNA]</scope>
    <source>
        <strain evidence="2">DSM 27064</strain>
    </source>
</reference>
<dbReference type="GO" id="GO:0003677">
    <property type="term" value="F:DNA binding"/>
    <property type="evidence" value="ECO:0007669"/>
    <property type="project" value="UniProtKB-KW"/>
</dbReference>
<gene>
    <name evidence="2" type="ORF">F5897_001203</name>
</gene>
<dbReference type="EMBL" id="JACIFD010000011">
    <property type="protein sequence ID" value="MBB4071884.1"/>
    <property type="molecule type" value="Genomic_DNA"/>
</dbReference>
<name>A0A840DFP5_9MICO</name>
<comment type="caution">
    <text evidence="2">The sequence shown here is derived from an EMBL/GenBank/DDBJ whole genome shotgun (WGS) entry which is preliminary data.</text>
</comment>
<evidence type="ECO:0000313" key="3">
    <source>
        <dbReference type="Proteomes" id="UP000571183"/>
    </source>
</evidence>
<evidence type="ECO:0000259" key="1">
    <source>
        <dbReference type="Pfam" id="PF13280"/>
    </source>
</evidence>
<dbReference type="Proteomes" id="UP000571183">
    <property type="component" value="Unassembled WGS sequence"/>
</dbReference>